<dbReference type="PANTHER" id="PTHR43228">
    <property type="entry name" value="TWO-COMPONENT RESPONSE REGULATOR"/>
    <property type="match status" value="1"/>
</dbReference>
<keyword evidence="1" id="KW-0677">Repeat</keyword>
<evidence type="ECO:0000259" key="5">
    <source>
        <dbReference type="PROSITE" id="PS50110"/>
    </source>
</evidence>
<feature type="domain" description="Response regulatory" evidence="5">
    <location>
        <begin position="8"/>
        <end position="127"/>
    </location>
</feature>
<dbReference type="PROSITE" id="PS50110">
    <property type="entry name" value="RESPONSE_REGULATORY"/>
    <property type="match status" value="1"/>
</dbReference>
<dbReference type="InterPro" id="IPR013105">
    <property type="entry name" value="TPR_2"/>
</dbReference>
<dbReference type="Pfam" id="PF14559">
    <property type="entry name" value="TPR_19"/>
    <property type="match status" value="1"/>
</dbReference>
<dbReference type="SUPFAM" id="SSF52172">
    <property type="entry name" value="CheY-like"/>
    <property type="match status" value="1"/>
</dbReference>
<dbReference type="InterPro" id="IPR052048">
    <property type="entry name" value="ST_Response_Regulator"/>
</dbReference>
<organism evidence="6 7">
    <name type="scientific">Aquipseudomonas alcaligenes</name>
    <name type="common">Pseudomonas alcaligenes</name>
    <dbReference type="NCBI Taxonomy" id="43263"/>
    <lineage>
        <taxon>Bacteria</taxon>
        <taxon>Pseudomonadati</taxon>
        <taxon>Pseudomonadota</taxon>
        <taxon>Gammaproteobacteria</taxon>
        <taxon>Pseudomonadales</taxon>
        <taxon>Pseudomonadaceae</taxon>
        <taxon>Aquipseudomonas</taxon>
    </lineage>
</organism>
<keyword evidence="2 4" id="KW-0802">TPR repeat</keyword>
<sequence>MQDYSDKRFLVVDDFNDFLSSVKAMLREMGARDVDTANRGEEAIAMCRQKRYDIILHDYNLGAGKNGQQVLEELLAARLISHQCIFVMVTAESSQAMVLSALEHEPDAYLTKPFNRASLAQRLDKLVERKTLLKPVLQALDKQAPAEVLAACERLAQQDKRLVPLCLRHKAGALRELGRVDELERLLGGVLAERAVPWACQALGNLLLARGDLVRAKEVFEKALQTFPMQPGLYDGLAAVLEAQGEARRAQEVLEDAVRISPLAMRRQMQLGKLAMRNEDFQGASKAYRSAVEQGRNSRLKSPENYLGLSQALIAGAGDESLDKRALAEINQTLAELDNQYGDDPALQVRARLMQASSLHKSGDPARAAQLAAQAVAQLDSLGEFLSAEAALAVAGQLQQLGQAEAGAAMLKSCVEIYGDDAKVMEGIARLTDDPAILSGGKEAVELNRQGVRAYQLGRASDALELFRRALALQPKNISIALNTAQSLLRLGGDAPSAELLAECRACLDAVRMIPASDPRHERYQQLRRKAFGT</sequence>
<proteinExistence type="predicted"/>
<dbReference type="CDD" id="cd17589">
    <property type="entry name" value="REC_TPR"/>
    <property type="match status" value="1"/>
</dbReference>
<keyword evidence="3" id="KW-0597">Phosphoprotein</keyword>
<feature type="repeat" description="TPR" evidence="4">
    <location>
        <begin position="444"/>
        <end position="477"/>
    </location>
</feature>
<dbReference type="AlphaFoldDB" id="A0A2V4LTY7"/>
<dbReference type="SMART" id="SM00448">
    <property type="entry name" value="REC"/>
    <property type="match status" value="1"/>
</dbReference>
<reference evidence="6 7" key="1">
    <citation type="submission" date="2018-06" db="EMBL/GenBank/DDBJ databases">
        <title>Pseudomonas diversity within urban Lake Michigan freshwaters.</title>
        <authorList>
            <person name="Batrich M."/>
            <person name="Hatzopoulos T."/>
            <person name="Putonti C."/>
        </authorList>
    </citation>
    <scope>NUCLEOTIDE SEQUENCE [LARGE SCALE GENOMIC DNA]</scope>
    <source>
        <strain evidence="6 7">MB-090714</strain>
    </source>
</reference>
<dbReference type="Gene3D" id="1.25.40.10">
    <property type="entry name" value="Tetratricopeptide repeat domain"/>
    <property type="match status" value="2"/>
</dbReference>
<dbReference type="Pfam" id="PF00072">
    <property type="entry name" value="Response_reg"/>
    <property type="match status" value="1"/>
</dbReference>
<dbReference type="SMART" id="SM00386">
    <property type="entry name" value="HAT"/>
    <property type="match status" value="3"/>
</dbReference>
<dbReference type="Proteomes" id="UP000248146">
    <property type="component" value="Unassembled WGS sequence"/>
</dbReference>
<dbReference type="PANTHER" id="PTHR43228:SF1">
    <property type="entry name" value="TWO-COMPONENT RESPONSE REGULATOR ARR22"/>
    <property type="match status" value="1"/>
</dbReference>
<evidence type="ECO:0000256" key="2">
    <source>
        <dbReference type="ARBA" id="ARBA00022803"/>
    </source>
</evidence>
<dbReference type="OrthoDB" id="7298659at2"/>
<name>A0A2V4LTY7_AQUAC</name>
<dbReference type="InterPro" id="IPR011006">
    <property type="entry name" value="CheY-like_superfamily"/>
</dbReference>
<dbReference type="SUPFAM" id="SSF48452">
    <property type="entry name" value="TPR-like"/>
    <property type="match status" value="2"/>
</dbReference>
<feature type="modified residue" description="4-aspartylphosphate" evidence="3">
    <location>
        <position position="58"/>
    </location>
</feature>
<dbReference type="PROSITE" id="PS50005">
    <property type="entry name" value="TPR"/>
    <property type="match status" value="2"/>
</dbReference>
<protein>
    <submittedName>
        <fullName evidence="6">Response regulator</fullName>
    </submittedName>
</protein>
<dbReference type="SMART" id="SM00028">
    <property type="entry name" value="TPR"/>
    <property type="match status" value="4"/>
</dbReference>
<dbReference type="GO" id="GO:0006396">
    <property type="term" value="P:RNA processing"/>
    <property type="evidence" value="ECO:0007669"/>
    <property type="project" value="InterPro"/>
</dbReference>
<comment type="caution">
    <text evidence="6">The sequence shown here is derived from an EMBL/GenBank/DDBJ whole genome shotgun (WGS) entry which is preliminary data.</text>
</comment>
<dbReference type="Gene3D" id="3.40.50.2300">
    <property type="match status" value="1"/>
</dbReference>
<evidence type="ECO:0000256" key="4">
    <source>
        <dbReference type="PROSITE-ProRule" id="PRU00339"/>
    </source>
</evidence>
<evidence type="ECO:0000313" key="7">
    <source>
        <dbReference type="Proteomes" id="UP000248146"/>
    </source>
</evidence>
<dbReference type="GO" id="GO:0000160">
    <property type="term" value="P:phosphorelay signal transduction system"/>
    <property type="evidence" value="ECO:0007669"/>
    <property type="project" value="InterPro"/>
</dbReference>
<evidence type="ECO:0000256" key="1">
    <source>
        <dbReference type="ARBA" id="ARBA00022737"/>
    </source>
</evidence>
<dbReference type="EMBL" id="QJRX01000001">
    <property type="protein sequence ID" value="PYC29493.1"/>
    <property type="molecule type" value="Genomic_DNA"/>
</dbReference>
<dbReference type="InterPro" id="IPR001789">
    <property type="entry name" value="Sig_transdc_resp-reg_receiver"/>
</dbReference>
<dbReference type="RefSeq" id="WP_110680634.1">
    <property type="nucleotide sequence ID" value="NZ_QJRX01000001.1"/>
</dbReference>
<dbReference type="InterPro" id="IPR003107">
    <property type="entry name" value="HAT"/>
</dbReference>
<evidence type="ECO:0000313" key="6">
    <source>
        <dbReference type="EMBL" id="PYC29493.1"/>
    </source>
</evidence>
<dbReference type="InterPro" id="IPR011990">
    <property type="entry name" value="TPR-like_helical_dom_sf"/>
</dbReference>
<feature type="repeat" description="TPR" evidence="4">
    <location>
        <begin position="197"/>
        <end position="230"/>
    </location>
</feature>
<gene>
    <name evidence="6" type="ORF">DMO17_02030</name>
</gene>
<accession>A0A2V4LTY7</accession>
<dbReference type="Pfam" id="PF07719">
    <property type="entry name" value="TPR_2"/>
    <property type="match status" value="1"/>
</dbReference>
<dbReference type="InterPro" id="IPR019734">
    <property type="entry name" value="TPR_rpt"/>
</dbReference>
<evidence type="ECO:0000256" key="3">
    <source>
        <dbReference type="PROSITE-ProRule" id="PRU00169"/>
    </source>
</evidence>